<protein>
    <recommendedName>
        <fullName evidence="3">Micro-fibrillar-associated protein 1 C-terminal domain-containing protein</fullName>
    </recommendedName>
</protein>
<feature type="coiled-coil region" evidence="1">
    <location>
        <begin position="749"/>
        <end position="782"/>
    </location>
</feature>
<feature type="region of interest" description="Disordered" evidence="2">
    <location>
        <begin position="409"/>
        <end position="429"/>
    </location>
</feature>
<evidence type="ECO:0000313" key="4">
    <source>
        <dbReference type="EMBL" id="KAL3805095.1"/>
    </source>
</evidence>
<feature type="compositionally biased region" description="Polar residues" evidence="2">
    <location>
        <begin position="589"/>
        <end position="603"/>
    </location>
</feature>
<sequence length="907" mass="102074">FRFHFTEIYVAFQLNFCFLIIIITKQKVQEHHCSPHLVIALSILRNLRIPIRTMLPHQPIPMILQRTKIMTRPTLGTIPMITLLPIPLHHTRHILGQKHILILSIIIPSLTNDGRFNQKLPPSLRRKVLGVRGRGKSHLKTHIVRHGIRTGNPPHERIGPRLSRLAHILEGDDPLRFLGEGRLSGPLGLFLTNDYPFFGPVGIEGNLVGVGGIQGGYLRLVFGEDRIGEGGGDGVDGVGVDGGGLGFGRIRNRIRRRRGLWRRGLWMRGRPGWRALFGRGGRWSAGLGERWWRSPLRTSSLRLDLNLVFFAMSTTNPNNASTMLGRDELAALLGASQASDMLAAADTKRPPLPGVSSSRKPHADDDISRLDRSQAAALVARQFASGTSEGVTRHRAAGKRKLEHHLLAGDLLKDPGREQAAAEEEEEDVVEFYGKGEEEDGFAIRKRTKKEAAVLLRKQRDGSDRRRRHSSSSESESAESSSSSDESSRSRNRSRRERVRRNRIRSRSSSSSSDSDDSADRRRRRARERREKSRDELDRSIKEENGEELRRRDNEETTDDDGRLEDKVHSRGSRRHESDDDNDDHIPSSPKSKNTIQMGSVQNKRSRSQSESSDNSSSSSEDDSSTSSSSSEGSTYDEPLPSTVSKPLFVPKSKRGTIAEIEAQQQKLEDAEKRKLKEKERRTIQSRALVAEAVSMAEKNRGVPSGAVGEAEEFDVGEAGVDFIPIPDDSDPTDDSPELVQAERDAWEVRELIRILRELDKAAEAEREKREIERRRNMTDEERLKKVGYRAPGEARRRHGDNDGKSGNYLQRYHHRGAFYMDDDTLEKAGENDVRHRAAEYSRAATGEDKIDKSALPEVMQVKKFGFAGYSTKYKGLAKEDTTDKRLDFLPVRSAGRGGQRRDDRKR</sequence>
<organism evidence="4 5">
    <name type="scientific">Cyclotella cryptica</name>
    <dbReference type="NCBI Taxonomy" id="29204"/>
    <lineage>
        <taxon>Eukaryota</taxon>
        <taxon>Sar</taxon>
        <taxon>Stramenopiles</taxon>
        <taxon>Ochrophyta</taxon>
        <taxon>Bacillariophyta</taxon>
        <taxon>Coscinodiscophyceae</taxon>
        <taxon>Thalassiosirophycidae</taxon>
        <taxon>Stephanodiscales</taxon>
        <taxon>Stephanodiscaceae</taxon>
        <taxon>Cyclotella</taxon>
    </lineage>
</organism>
<feature type="compositionally biased region" description="Basic and acidic residues" evidence="2">
    <location>
        <begin position="528"/>
        <end position="569"/>
    </location>
</feature>
<dbReference type="InterPro" id="IPR009730">
    <property type="entry name" value="MFAP1_C"/>
</dbReference>
<feature type="compositionally biased region" description="Basic residues" evidence="2">
    <location>
        <begin position="490"/>
        <end position="506"/>
    </location>
</feature>
<evidence type="ECO:0000256" key="2">
    <source>
        <dbReference type="SAM" id="MobiDB-lite"/>
    </source>
</evidence>
<name>A0ABD3R8X1_9STRA</name>
<feature type="region of interest" description="Disordered" evidence="2">
    <location>
        <begin position="455"/>
        <end position="653"/>
    </location>
</feature>
<dbReference type="EMBL" id="JABMIG020000004">
    <property type="protein sequence ID" value="KAL3805095.1"/>
    <property type="molecule type" value="Genomic_DNA"/>
</dbReference>
<comment type="caution">
    <text evidence="4">The sequence shown here is derived from an EMBL/GenBank/DDBJ whole genome shotgun (WGS) entry which is preliminary data.</text>
</comment>
<proteinExistence type="predicted"/>
<evidence type="ECO:0000256" key="1">
    <source>
        <dbReference type="SAM" id="Coils"/>
    </source>
</evidence>
<dbReference type="PANTHER" id="PTHR15327">
    <property type="entry name" value="MICROFIBRIL-ASSOCIATED PROTEIN"/>
    <property type="match status" value="1"/>
</dbReference>
<feature type="region of interest" description="Disordered" evidence="2">
    <location>
        <begin position="346"/>
        <end position="367"/>
    </location>
</feature>
<reference evidence="4 5" key="1">
    <citation type="journal article" date="2020" name="G3 (Bethesda)">
        <title>Improved Reference Genome for Cyclotella cryptica CCMP332, a Model for Cell Wall Morphogenesis, Salinity Adaptation, and Lipid Production in Diatoms (Bacillariophyta).</title>
        <authorList>
            <person name="Roberts W.R."/>
            <person name="Downey K.M."/>
            <person name="Ruck E.C."/>
            <person name="Traller J.C."/>
            <person name="Alverson A.J."/>
        </authorList>
    </citation>
    <scope>NUCLEOTIDE SEQUENCE [LARGE SCALE GENOMIC DNA]</scope>
    <source>
        <strain evidence="4 5">CCMP332</strain>
    </source>
</reference>
<feature type="region of interest" description="Disordered" evidence="2">
    <location>
        <begin position="885"/>
        <end position="907"/>
    </location>
</feature>
<feature type="non-terminal residue" evidence="4">
    <location>
        <position position="1"/>
    </location>
</feature>
<keyword evidence="1" id="KW-0175">Coiled coil</keyword>
<feature type="coiled-coil region" evidence="1">
    <location>
        <begin position="654"/>
        <end position="681"/>
    </location>
</feature>
<feature type="domain" description="Micro-fibrillar-associated protein 1 C-terminal" evidence="3">
    <location>
        <begin position="641"/>
        <end position="882"/>
    </location>
</feature>
<feature type="compositionally biased region" description="Low complexity" evidence="2">
    <location>
        <begin position="472"/>
        <end position="485"/>
    </location>
</feature>
<dbReference type="Pfam" id="PF06991">
    <property type="entry name" value="MFAP1"/>
    <property type="match status" value="1"/>
</dbReference>
<feature type="compositionally biased region" description="Low complexity" evidence="2">
    <location>
        <begin position="609"/>
        <end position="634"/>
    </location>
</feature>
<dbReference type="InterPro" id="IPR033194">
    <property type="entry name" value="MFAP1"/>
</dbReference>
<gene>
    <name evidence="4" type="ORF">HJC23_003323</name>
</gene>
<evidence type="ECO:0000313" key="5">
    <source>
        <dbReference type="Proteomes" id="UP001516023"/>
    </source>
</evidence>
<dbReference type="AlphaFoldDB" id="A0ABD3R8X1"/>
<dbReference type="Proteomes" id="UP001516023">
    <property type="component" value="Unassembled WGS sequence"/>
</dbReference>
<feature type="region of interest" description="Disordered" evidence="2">
    <location>
        <begin position="783"/>
        <end position="809"/>
    </location>
</feature>
<accession>A0ABD3R8X1</accession>
<keyword evidence="5" id="KW-1185">Reference proteome</keyword>
<evidence type="ECO:0000259" key="3">
    <source>
        <dbReference type="Pfam" id="PF06991"/>
    </source>
</evidence>